<evidence type="ECO:0000313" key="8">
    <source>
        <dbReference type="Proteomes" id="UP000199377"/>
    </source>
</evidence>
<evidence type="ECO:0000313" key="7">
    <source>
        <dbReference type="EMBL" id="SFJ12680.1"/>
    </source>
</evidence>
<dbReference type="InterPro" id="IPR006139">
    <property type="entry name" value="D-isomer_2_OHA_DH_cat_dom"/>
</dbReference>
<dbReference type="GO" id="GO:0051287">
    <property type="term" value="F:NAD binding"/>
    <property type="evidence" value="ECO:0007669"/>
    <property type="project" value="InterPro"/>
</dbReference>
<dbReference type="InterPro" id="IPR006140">
    <property type="entry name" value="D-isomer_DH_NAD-bd"/>
</dbReference>
<dbReference type="InterPro" id="IPR050223">
    <property type="entry name" value="D-isomer_2-hydroxyacid_DH"/>
</dbReference>
<dbReference type="AlphaFoldDB" id="A0A1I3NUJ4"/>
<dbReference type="FunFam" id="3.40.50.720:FF:000203">
    <property type="entry name" value="D-3-phosphoglycerate dehydrogenase (SerA)"/>
    <property type="match status" value="1"/>
</dbReference>
<dbReference type="GO" id="GO:0016618">
    <property type="term" value="F:hydroxypyruvate reductase [NAD(P)H] activity"/>
    <property type="evidence" value="ECO:0007669"/>
    <property type="project" value="TreeGrafter"/>
</dbReference>
<dbReference type="PANTHER" id="PTHR10996">
    <property type="entry name" value="2-HYDROXYACID DEHYDROGENASE-RELATED"/>
    <property type="match status" value="1"/>
</dbReference>
<dbReference type="PANTHER" id="PTHR10996:SF283">
    <property type="entry name" value="GLYOXYLATE_HYDROXYPYRUVATE REDUCTASE B"/>
    <property type="match status" value="1"/>
</dbReference>
<dbReference type="Pfam" id="PF00389">
    <property type="entry name" value="2-Hacid_dh"/>
    <property type="match status" value="1"/>
</dbReference>
<dbReference type="CDD" id="cd05301">
    <property type="entry name" value="GDH"/>
    <property type="match status" value="1"/>
</dbReference>
<evidence type="ECO:0000256" key="3">
    <source>
        <dbReference type="ARBA" id="ARBA00023027"/>
    </source>
</evidence>
<dbReference type="EMBL" id="FOQH01000014">
    <property type="protein sequence ID" value="SFJ12680.1"/>
    <property type="molecule type" value="Genomic_DNA"/>
</dbReference>
<dbReference type="Proteomes" id="UP000199377">
    <property type="component" value="Unassembled WGS sequence"/>
</dbReference>
<protein>
    <submittedName>
        <fullName evidence="7">Lactate dehydrogenase</fullName>
    </submittedName>
</protein>
<evidence type="ECO:0000256" key="1">
    <source>
        <dbReference type="ARBA" id="ARBA00005854"/>
    </source>
</evidence>
<feature type="domain" description="D-isomer specific 2-hydroxyacid dehydrogenase catalytic" evidence="5">
    <location>
        <begin position="9"/>
        <end position="318"/>
    </location>
</feature>
<dbReference type="GO" id="GO:0030267">
    <property type="term" value="F:glyoxylate reductase (NADPH) activity"/>
    <property type="evidence" value="ECO:0007669"/>
    <property type="project" value="TreeGrafter"/>
</dbReference>
<name>A0A1I3NUJ4_9RHOB</name>
<dbReference type="SUPFAM" id="SSF51735">
    <property type="entry name" value="NAD(P)-binding Rossmann-fold domains"/>
    <property type="match status" value="1"/>
</dbReference>
<keyword evidence="3" id="KW-0520">NAD</keyword>
<dbReference type="STRING" id="1114924.SAMN05216258_11473"/>
<dbReference type="Pfam" id="PF02826">
    <property type="entry name" value="2-Hacid_dh_C"/>
    <property type="match status" value="1"/>
</dbReference>
<dbReference type="GO" id="GO:0005829">
    <property type="term" value="C:cytosol"/>
    <property type="evidence" value="ECO:0007669"/>
    <property type="project" value="TreeGrafter"/>
</dbReference>
<organism evidence="7 8">
    <name type="scientific">Albimonas pacifica</name>
    <dbReference type="NCBI Taxonomy" id="1114924"/>
    <lineage>
        <taxon>Bacteria</taxon>
        <taxon>Pseudomonadati</taxon>
        <taxon>Pseudomonadota</taxon>
        <taxon>Alphaproteobacteria</taxon>
        <taxon>Rhodobacterales</taxon>
        <taxon>Paracoccaceae</taxon>
        <taxon>Albimonas</taxon>
    </lineage>
</organism>
<evidence type="ECO:0000256" key="2">
    <source>
        <dbReference type="ARBA" id="ARBA00023002"/>
    </source>
</evidence>
<evidence type="ECO:0000256" key="4">
    <source>
        <dbReference type="RuleBase" id="RU003719"/>
    </source>
</evidence>
<comment type="similarity">
    <text evidence="1 4">Belongs to the D-isomer specific 2-hydroxyacid dehydrogenase family.</text>
</comment>
<evidence type="ECO:0000259" key="6">
    <source>
        <dbReference type="Pfam" id="PF02826"/>
    </source>
</evidence>
<keyword evidence="2 4" id="KW-0560">Oxidoreductase</keyword>
<sequence>MSPEKPRVVVTRRLPEAVEAELSSRFDAALNADDAQMDRAALARAFAEADAVLCTVGDRIDAAAIGSAPRAKMVATFSVGTNHIDLDAARAAGLRVSSTPGVLTDATADIAMSLILMAMRRCGEGERMVRAGEWHGWTPTQLLGRDPTGATLGIVGMGRIGRATAARAHHGFGMKILYANRSEVDPGMPAERRELHELMAEADVISVHAPASAENRNLISAELIARMKPEAYLVNTARGDVVDEPALIAALQAGRIAGAGLDVFVEEPKVPQALRALENVVLLPHLGSATRATREAMGMKCVANLDAFFAGRELPEPVV</sequence>
<dbReference type="InterPro" id="IPR036291">
    <property type="entry name" value="NAD(P)-bd_dom_sf"/>
</dbReference>
<dbReference type="Gene3D" id="3.40.50.720">
    <property type="entry name" value="NAD(P)-binding Rossmann-like Domain"/>
    <property type="match status" value="2"/>
</dbReference>
<feature type="domain" description="D-isomer specific 2-hydroxyacid dehydrogenase NAD-binding" evidence="6">
    <location>
        <begin position="112"/>
        <end position="287"/>
    </location>
</feature>
<proteinExistence type="inferred from homology"/>
<dbReference type="RefSeq" id="WP_092865236.1">
    <property type="nucleotide sequence ID" value="NZ_FOQH01000014.1"/>
</dbReference>
<reference evidence="7 8" key="1">
    <citation type="submission" date="2016-10" db="EMBL/GenBank/DDBJ databases">
        <authorList>
            <person name="de Groot N.N."/>
        </authorList>
    </citation>
    <scope>NUCLEOTIDE SEQUENCE [LARGE SCALE GENOMIC DNA]</scope>
    <source>
        <strain evidence="7 8">CGMCC 1.11030</strain>
    </source>
</reference>
<keyword evidence="8" id="KW-1185">Reference proteome</keyword>
<dbReference type="SUPFAM" id="SSF52283">
    <property type="entry name" value="Formate/glycerate dehydrogenase catalytic domain-like"/>
    <property type="match status" value="1"/>
</dbReference>
<evidence type="ECO:0000259" key="5">
    <source>
        <dbReference type="Pfam" id="PF00389"/>
    </source>
</evidence>
<gene>
    <name evidence="7" type="ORF">SAMN05216258_11473</name>
</gene>
<dbReference type="OrthoDB" id="9793626at2"/>
<accession>A0A1I3NUJ4</accession>